<sequence>MLESLFDFETEKIPLPVVAATAALIAIFAVGIPIRVVLGFG</sequence>
<protein>
    <submittedName>
        <fullName evidence="2">Uncharacterized protein</fullName>
    </submittedName>
</protein>
<keyword evidence="1" id="KW-1133">Transmembrane helix</keyword>
<accession>A0A1H6FX29</accession>
<dbReference type="Proteomes" id="UP000199112">
    <property type="component" value="Unassembled WGS sequence"/>
</dbReference>
<dbReference type="AlphaFoldDB" id="A0A1H6FX29"/>
<proteinExistence type="predicted"/>
<organism evidence="2 3">
    <name type="scientific">Natronorubrum sediminis</name>
    <dbReference type="NCBI Taxonomy" id="640943"/>
    <lineage>
        <taxon>Archaea</taxon>
        <taxon>Methanobacteriati</taxon>
        <taxon>Methanobacteriota</taxon>
        <taxon>Stenosarchaea group</taxon>
        <taxon>Halobacteria</taxon>
        <taxon>Halobacteriales</taxon>
        <taxon>Natrialbaceae</taxon>
        <taxon>Natronorubrum</taxon>
    </lineage>
</organism>
<keyword evidence="3" id="KW-1185">Reference proteome</keyword>
<keyword evidence="1" id="KW-0812">Transmembrane</keyword>
<gene>
    <name evidence="2" type="ORF">SAMN04487967_2039</name>
</gene>
<dbReference type="EMBL" id="FNWL01000002">
    <property type="protein sequence ID" value="SEH15359.1"/>
    <property type="molecule type" value="Genomic_DNA"/>
</dbReference>
<name>A0A1H6FX29_9EURY</name>
<keyword evidence="1" id="KW-0472">Membrane</keyword>
<feature type="transmembrane region" description="Helical" evidence="1">
    <location>
        <begin position="15"/>
        <end position="38"/>
    </location>
</feature>
<evidence type="ECO:0000313" key="3">
    <source>
        <dbReference type="Proteomes" id="UP000199112"/>
    </source>
</evidence>
<reference evidence="3" key="1">
    <citation type="submission" date="2016-10" db="EMBL/GenBank/DDBJ databases">
        <authorList>
            <person name="Varghese N."/>
            <person name="Submissions S."/>
        </authorList>
    </citation>
    <scope>NUCLEOTIDE SEQUENCE [LARGE SCALE GENOMIC DNA]</scope>
    <source>
        <strain evidence="3">CGMCC 1.8981</strain>
    </source>
</reference>
<evidence type="ECO:0000256" key="1">
    <source>
        <dbReference type="SAM" id="Phobius"/>
    </source>
</evidence>
<evidence type="ECO:0000313" key="2">
    <source>
        <dbReference type="EMBL" id="SEH15359.1"/>
    </source>
</evidence>